<keyword evidence="2" id="KW-1185">Reference proteome</keyword>
<dbReference type="RefSeq" id="WP_169282793.1">
    <property type="nucleotide sequence ID" value="NZ_CP051680.1"/>
</dbReference>
<dbReference type="AlphaFoldDB" id="A0A7Z2VNX3"/>
<organism evidence="1 2">
    <name type="scientific">Cohnella herbarum</name>
    <dbReference type="NCBI Taxonomy" id="2728023"/>
    <lineage>
        <taxon>Bacteria</taxon>
        <taxon>Bacillati</taxon>
        <taxon>Bacillota</taxon>
        <taxon>Bacilli</taxon>
        <taxon>Bacillales</taxon>
        <taxon>Paenibacillaceae</taxon>
        <taxon>Cohnella</taxon>
    </lineage>
</organism>
<dbReference type="KEGG" id="cheb:HH215_27485"/>
<reference evidence="1 2" key="1">
    <citation type="submission" date="2020-04" db="EMBL/GenBank/DDBJ databases">
        <title>Genome sequencing of novel species.</title>
        <authorList>
            <person name="Heo J."/>
            <person name="Kim S.-J."/>
            <person name="Kim J.-S."/>
            <person name="Hong S.-B."/>
            <person name="Kwon S.-W."/>
        </authorList>
    </citation>
    <scope>NUCLEOTIDE SEQUENCE [LARGE SCALE GENOMIC DNA]</scope>
    <source>
        <strain evidence="1 2">MFER-1</strain>
    </source>
</reference>
<evidence type="ECO:0000313" key="1">
    <source>
        <dbReference type="EMBL" id="QJD86544.1"/>
    </source>
</evidence>
<dbReference type="EMBL" id="CP051680">
    <property type="protein sequence ID" value="QJD86544.1"/>
    <property type="molecule type" value="Genomic_DNA"/>
</dbReference>
<name>A0A7Z2VNX3_9BACL</name>
<protein>
    <submittedName>
        <fullName evidence="1">Uncharacterized protein</fullName>
    </submittedName>
</protein>
<proteinExistence type="predicted"/>
<evidence type="ECO:0000313" key="2">
    <source>
        <dbReference type="Proteomes" id="UP000502248"/>
    </source>
</evidence>
<sequence>MAEEIRITSFQLYLFEDPRDLPDGACAKNDANCRYGLLRISCCGRVGWSECVLSENKKYFDLAQWAAFLQYFHKPTLTEAYETVDHLHDRWGDTKSELVRSALNDLNSQFQNDNSGSHQRRGPSAYRYSMDPASLMEHCRAHYEIV</sequence>
<dbReference type="Proteomes" id="UP000502248">
    <property type="component" value="Chromosome"/>
</dbReference>
<accession>A0A7Z2VNX3</accession>
<gene>
    <name evidence="1" type="ORF">HH215_27485</name>
</gene>